<dbReference type="SUPFAM" id="SSF46785">
    <property type="entry name" value="Winged helix' DNA-binding domain"/>
    <property type="match status" value="1"/>
</dbReference>
<evidence type="ECO:0000313" key="15">
    <source>
        <dbReference type="EMBL" id="MBG9377112.1"/>
    </source>
</evidence>
<dbReference type="AlphaFoldDB" id="A0A931GYP7"/>
<comment type="function">
    <text evidence="12">In the presence of manganese, represses expression of mntH and mntS. Up-regulates expression of mntP.</text>
</comment>
<dbReference type="InterPro" id="IPR050536">
    <property type="entry name" value="DtxR_MntR_Metal-Reg"/>
</dbReference>
<comment type="similarity">
    <text evidence="2">Belongs to the DtxR/MntR family.</text>
</comment>
<dbReference type="InterPro" id="IPR022687">
    <property type="entry name" value="HTH_DTXR"/>
</dbReference>
<dbReference type="InterPro" id="IPR036388">
    <property type="entry name" value="WH-like_DNA-bd_sf"/>
</dbReference>
<evidence type="ECO:0000256" key="4">
    <source>
        <dbReference type="ARBA" id="ARBA00022386"/>
    </source>
</evidence>
<evidence type="ECO:0000259" key="14">
    <source>
        <dbReference type="PROSITE" id="PS50944"/>
    </source>
</evidence>
<dbReference type="InterPro" id="IPR036390">
    <property type="entry name" value="WH_DNA-bd_sf"/>
</dbReference>
<evidence type="ECO:0000313" key="16">
    <source>
        <dbReference type="Proteomes" id="UP000628448"/>
    </source>
</evidence>
<proteinExistence type="inferred from homology"/>
<accession>A0A931GYP7</accession>
<dbReference type="InterPro" id="IPR007167">
    <property type="entry name" value="Fe-transptr_FeoA-like"/>
</dbReference>
<dbReference type="PANTHER" id="PTHR33238:SF11">
    <property type="entry name" value="TRANSCRIPTIONAL REGULATOR MNTR"/>
    <property type="match status" value="1"/>
</dbReference>
<dbReference type="GO" id="GO:0003700">
    <property type="term" value="F:DNA-binding transcription factor activity"/>
    <property type="evidence" value="ECO:0007669"/>
    <property type="project" value="InterPro"/>
</dbReference>
<dbReference type="InterPro" id="IPR036421">
    <property type="entry name" value="Fe_dep_repressor_sf"/>
</dbReference>
<dbReference type="PANTHER" id="PTHR33238">
    <property type="entry name" value="IRON (METAL) DEPENDENT REPRESSOR, DTXR FAMILY"/>
    <property type="match status" value="1"/>
</dbReference>
<evidence type="ECO:0000256" key="13">
    <source>
        <dbReference type="ARBA" id="ARBA00032593"/>
    </source>
</evidence>
<dbReference type="Proteomes" id="UP000628448">
    <property type="component" value="Unassembled WGS sequence"/>
</dbReference>
<dbReference type="GO" id="GO:0046983">
    <property type="term" value="F:protein dimerization activity"/>
    <property type="evidence" value="ECO:0007669"/>
    <property type="project" value="InterPro"/>
</dbReference>
<dbReference type="Gene3D" id="1.10.10.10">
    <property type="entry name" value="Winged helix-like DNA-binding domain superfamily/Winged helix DNA-binding domain"/>
    <property type="match status" value="1"/>
</dbReference>
<keyword evidence="7" id="KW-0805">Transcription regulation</keyword>
<name>A0A931GYP7_9BACT</name>
<dbReference type="EMBL" id="JADWYR010000002">
    <property type="protein sequence ID" value="MBG9377112.1"/>
    <property type="molecule type" value="Genomic_DNA"/>
</dbReference>
<comment type="subunit">
    <text evidence="3">Homodimer.</text>
</comment>
<dbReference type="SUPFAM" id="SSF47979">
    <property type="entry name" value="Iron-dependent repressor protein, dimerization domain"/>
    <property type="match status" value="1"/>
</dbReference>
<evidence type="ECO:0000256" key="11">
    <source>
        <dbReference type="ARBA" id="ARBA00023211"/>
    </source>
</evidence>
<dbReference type="SMART" id="SM00529">
    <property type="entry name" value="HTH_DTXR"/>
    <property type="match status" value="1"/>
</dbReference>
<keyword evidence="6" id="KW-0678">Repressor</keyword>
<feature type="domain" description="HTH dtxR-type" evidence="14">
    <location>
        <begin position="1"/>
        <end position="66"/>
    </location>
</feature>
<evidence type="ECO:0000256" key="2">
    <source>
        <dbReference type="ARBA" id="ARBA00007871"/>
    </source>
</evidence>
<dbReference type="Pfam" id="PF01325">
    <property type="entry name" value="Fe_dep_repress"/>
    <property type="match status" value="1"/>
</dbReference>
<dbReference type="GO" id="GO:0046914">
    <property type="term" value="F:transition metal ion binding"/>
    <property type="evidence" value="ECO:0007669"/>
    <property type="project" value="InterPro"/>
</dbReference>
<keyword evidence="8" id="KW-0238">DNA-binding</keyword>
<dbReference type="Gene3D" id="2.30.30.90">
    <property type="match status" value="1"/>
</dbReference>
<evidence type="ECO:0000256" key="8">
    <source>
        <dbReference type="ARBA" id="ARBA00023125"/>
    </source>
</evidence>
<dbReference type="InterPro" id="IPR001367">
    <property type="entry name" value="Fe_dep_repressor"/>
</dbReference>
<evidence type="ECO:0000256" key="3">
    <source>
        <dbReference type="ARBA" id="ARBA00011738"/>
    </source>
</evidence>
<dbReference type="Pfam" id="PF02742">
    <property type="entry name" value="Fe_dep_repr_C"/>
    <property type="match status" value="1"/>
</dbReference>
<keyword evidence="11" id="KW-0464">Manganese</keyword>
<evidence type="ECO:0000256" key="10">
    <source>
        <dbReference type="ARBA" id="ARBA00023163"/>
    </source>
</evidence>
<dbReference type="Pfam" id="PF04023">
    <property type="entry name" value="FeoA"/>
    <property type="match status" value="1"/>
</dbReference>
<keyword evidence="10" id="KW-0804">Transcription</keyword>
<dbReference type="InterPro" id="IPR022689">
    <property type="entry name" value="Iron_dep_repressor"/>
</dbReference>
<keyword evidence="5" id="KW-0963">Cytoplasm</keyword>
<dbReference type="Gene3D" id="1.10.60.10">
    <property type="entry name" value="Iron dependent repressor, metal binding and dimerisation domain"/>
    <property type="match status" value="1"/>
</dbReference>
<dbReference type="PROSITE" id="PS50944">
    <property type="entry name" value="HTH_DTXR"/>
    <property type="match status" value="1"/>
</dbReference>
<dbReference type="GO" id="GO:0003677">
    <property type="term" value="F:DNA binding"/>
    <property type="evidence" value="ECO:0007669"/>
    <property type="project" value="UniProtKB-KW"/>
</dbReference>
<evidence type="ECO:0000256" key="5">
    <source>
        <dbReference type="ARBA" id="ARBA00022490"/>
    </source>
</evidence>
<evidence type="ECO:0000256" key="9">
    <source>
        <dbReference type="ARBA" id="ARBA00023159"/>
    </source>
</evidence>
<organism evidence="15 16">
    <name type="scientific">Panacibacter microcysteis</name>
    <dbReference type="NCBI Taxonomy" id="2793269"/>
    <lineage>
        <taxon>Bacteria</taxon>
        <taxon>Pseudomonadati</taxon>
        <taxon>Bacteroidota</taxon>
        <taxon>Chitinophagia</taxon>
        <taxon>Chitinophagales</taxon>
        <taxon>Chitinophagaceae</taxon>
        <taxon>Panacibacter</taxon>
    </lineage>
</organism>
<dbReference type="GO" id="GO:0005737">
    <property type="term" value="C:cytoplasm"/>
    <property type="evidence" value="ECO:0007669"/>
    <property type="project" value="UniProtKB-SubCell"/>
</dbReference>
<protein>
    <recommendedName>
        <fullName evidence="4">Transcriptional regulator MntR</fullName>
    </recommendedName>
    <alternativeName>
        <fullName evidence="13">Manganese transport regulator</fullName>
    </alternativeName>
</protein>
<comment type="subcellular location">
    <subcellularLocation>
        <location evidence="1">Cytoplasm</location>
    </subcellularLocation>
</comment>
<evidence type="ECO:0000256" key="12">
    <source>
        <dbReference type="ARBA" id="ARBA00025185"/>
    </source>
</evidence>
<evidence type="ECO:0000256" key="7">
    <source>
        <dbReference type="ARBA" id="ARBA00023015"/>
    </source>
</evidence>
<keyword evidence="16" id="KW-1185">Reference proteome</keyword>
<dbReference type="InterPro" id="IPR038157">
    <property type="entry name" value="FeoA_core_dom"/>
</dbReference>
<gene>
    <name evidence="15" type="ORF">I5907_12790</name>
</gene>
<keyword evidence="9" id="KW-0010">Activator</keyword>
<dbReference type="RefSeq" id="WP_196991212.1">
    <property type="nucleotide sequence ID" value="NZ_JADWYR010000002.1"/>
</dbReference>
<reference evidence="15" key="1">
    <citation type="submission" date="2020-11" db="EMBL/GenBank/DDBJ databases">
        <title>Bacterial whole genome sequence for Panacibacter sp. DH6.</title>
        <authorList>
            <person name="Le V."/>
            <person name="Ko S."/>
            <person name="Ahn C.-Y."/>
            <person name="Oh H.-M."/>
        </authorList>
    </citation>
    <scope>NUCLEOTIDE SEQUENCE</scope>
    <source>
        <strain evidence="15">DH6</strain>
    </source>
</reference>
<comment type="caution">
    <text evidence="15">The sequence shown here is derived from an EMBL/GenBank/DDBJ whole genome shotgun (WGS) entry which is preliminary data.</text>
</comment>
<evidence type="ECO:0000256" key="6">
    <source>
        <dbReference type="ARBA" id="ARBA00022491"/>
    </source>
</evidence>
<evidence type="ECO:0000256" key="1">
    <source>
        <dbReference type="ARBA" id="ARBA00004496"/>
    </source>
</evidence>
<sequence length="222" mass="25505">MPPNFTVTEENYIKHIYHLQQPTGYTTTNELAAALKAKPASITDMLKKLSTKKIVNYEPYKEFQLNNSGKKVALGIIRKHRLWEYFLVEKLQFGWDEVHDIAEELEHVSSKELIEKLDAFLNHPRFDPHGDPIPDSNGRMSQLPQVNLMEVTFNTAAQVTSVGNQSSELLELLKHKNIRIGTVLEVKKKFSFDNSIEIKVRNHQAMAISEQLARSLFVKYVD</sequence>